<gene>
    <name evidence="3" type="primary">Acey_s0662.g1297</name>
    <name evidence="3" type="ORF">Y032_0662g1297</name>
</gene>
<organism evidence="3 4">
    <name type="scientific">Ancylostoma ceylanicum</name>
    <dbReference type="NCBI Taxonomy" id="53326"/>
    <lineage>
        <taxon>Eukaryota</taxon>
        <taxon>Metazoa</taxon>
        <taxon>Ecdysozoa</taxon>
        <taxon>Nematoda</taxon>
        <taxon>Chromadorea</taxon>
        <taxon>Rhabditida</taxon>
        <taxon>Rhabditina</taxon>
        <taxon>Rhabditomorpha</taxon>
        <taxon>Strongyloidea</taxon>
        <taxon>Ancylostomatidae</taxon>
        <taxon>Ancylostomatinae</taxon>
        <taxon>Ancylostoma</taxon>
    </lineage>
</organism>
<keyword evidence="4" id="KW-1185">Reference proteome</keyword>
<protein>
    <submittedName>
        <fullName evidence="3">Uncharacterized protein</fullName>
    </submittedName>
</protein>
<reference evidence="4" key="1">
    <citation type="journal article" date="2015" name="Nat. Genet.">
        <title>The genome and transcriptome of the zoonotic hookworm Ancylostoma ceylanicum identify infection-specific gene families.</title>
        <authorList>
            <person name="Schwarz E.M."/>
            <person name="Hu Y."/>
            <person name="Antoshechkin I."/>
            <person name="Miller M.M."/>
            <person name="Sternberg P.W."/>
            <person name="Aroian R.V."/>
        </authorList>
    </citation>
    <scope>NUCLEOTIDE SEQUENCE</scope>
    <source>
        <strain evidence="4">HY135</strain>
    </source>
</reference>
<name>A0A016WHN9_9BILA</name>
<dbReference type="AlphaFoldDB" id="A0A016WHN9"/>
<dbReference type="EMBL" id="JARK01000262">
    <property type="protein sequence ID" value="EYC39339.1"/>
    <property type="molecule type" value="Genomic_DNA"/>
</dbReference>
<comment type="caution">
    <text evidence="3">The sequence shown here is derived from an EMBL/GenBank/DDBJ whole genome shotgun (WGS) entry which is preliminary data.</text>
</comment>
<accession>A0A016WHN9</accession>
<dbReference type="Proteomes" id="UP000024635">
    <property type="component" value="Unassembled WGS sequence"/>
</dbReference>
<evidence type="ECO:0000313" key="3">
    <source>
        <dbReference type="EMBL" id="EYC39339.1"/>
    </source>
</evidence>
<evidence type="ECO:0000313" key="4">
    <source>
        <dbReference type="Proteomes" id="UP000024635"/>
    </source>
</evidence>
<evidence type="ECO:0000256" key="1">
    <source>
        <dbReference type="SAM" id="MobiDB-lite"/>
    </source>
</evidence>
<keyword evidence="2" id="KW-0812">Transmembrane</keyword>
<feature type="region of interest" description="Disordered" evidence="1">
    <location>
        <begin position="1"/>
        <end position="28"/>
    </location>
</feature>
<keyword evidence="2" id="KW-0472">Membrane</keyword>
<keyword evidence="2" id="KW-1133">Transmembrane helix</keyword>
<sequence length="183" mass="20486">MDEWSWLPRRDKCAPAPKGGETPRAGSYGVKKVGRRTNVRKRLELGLTVAHQLTKLHENAADVAAGVAQVSAAAGFVLTSLAYSGRILSFTSSFHFEHIFSVIYLFTLSTSLALFIGNLHQMRLIRRTHPFAKDFPSGQRGMKFSMKIPSRCRKRVRLSCDCGATSLYSSSYRRTRVSRTYPV</sequence>
<evidence type="ECO:0000256" key="2">
    <source>
        <dbReference type="SAM" id="Phobius"/>
    </source>
</evidence>
<proteinExistence type="predicted"/>
<feature type="transmembrane region" description="Helical" evidence="2">
    <location>
        <begin position="63"/>
        <end position="83"/>
    </location>
</feature>
<feature type="transmembrane region" description="Helical" evidence="2">
    <location>
        <begin position="98"/>
        <end position="117"/>
    </location>
</feature>